<evidence type="ECO:0008006" key="4">
    <source>
        <dbReference type="Google" id="ProtNLM"/>
    </source>
</evidence>
<feature type="chain" id="PRO_5019088270" description="Lipoprotein" evidence="1">
    <location>
        <begin position="31"/>
        <end position="164"/>
    </location>
</feature>
<dbReference type="Proteomes" id="UP000286208">
    <property type="component" value="Unassembled WGS sequence"/>
</dbReference>
<sequence length="164" mass="16760">MSIKSKSSVIATAAVALALLAGCSSSTTEAASDPTTTTAAAATCTATPITDEALQSAVAGAALPEGVVIVSGVNQKNIEHPGTQDIIVRVCKPGLTGNALKDVATELARSIKASPLQVQTMRVTNTAEESSPEGKVRCEDFPARTFSAEADPGAVRTSWKYPSQ</sequence>
<proteinExistence type="predicted"/>
<evidence type="ECO:0000313" key="3">
    <source>
        <dbReference type="Proteomes" id="UP000286208"/>
    </source>
</evidence>
<keyword evidence="3" id="KW-1185">Reference proteome</keyword>
<protein>
    <recommendedName>
        <fullName evidence="4">Lipoprotein</fullName>
    </recommendedName>
</protein>
<keyword evidence="1" id="KW-0732">Signal</keyword>
<dbReference type="PROSITE" id="PS51257">
    <property type="entry name" value="PROKAR_LIPOPROTEIN"/>
    <property type="match status" value="1"/>
</dbReference>
<accession>A0A438BF06</accession>
<organism evidence="2 3">
    <name type="scientific">Prescottella agglutinans</name>
    <dbReference type="NCBI Taxonomy" id="1644129"/>
    <lineage>
        <taxon>Bacteria</taxon>
        <taxon>Bacillati</taxon>
        <taxon>Actinomycetota</taxon>
        <taxon>Actinomycetes</taxon>
        <taxon>Mycobacteriales</taxon>
        <taxon>Nocardiaceae</taxon>
        <taxon>Prescottella</taxon>
    </lineage>
</organism>
<dbReference type="AlphaFoldDB" id="A0A438BF06"/>
<reference evidence="2 3" key="1">
    <citation type="submission" date="2018-11" db="EMBL/GenBank/DDBJ databases">
        <title>Rhodococcus spongicola sp. nov. and Rhodococcus xishaensis sp. nov. from marine sponges.</title>
        <authorList>
            <person name="Li L."/>
            <person name="Lin H.W."/>
        </authorList>
    </citation>
    <scope>NUCLEOTIDE SEQUENCE [LARGE SCALE GENOMIC DNA]</scope>
    <source>
        <strain evidence="2 3">CCTCC AB2014297</strain>
    </source>
</reference>
<dbReference type="EMBL" id="RKLP01000004">
    <property type="protein sequence ID" value="RVW09600.1"/>
    <property type="molecule type" value="Genomic_DNA"/>
</dbReference>
<feature type="signal peptide" evidence="1">
    <location>
        <begin position="1"/>
        <end position="30"/>
    </location>
</feature>
<evidence type="ECO:0000256" key="1">
    <source>
        <dbReference type="SAM" id="SignalP"/>
    </source>
</evidence>
<dbReference type="RefSeq" id="WP_127915737.1">
    <property type="nucleotide sequence ID" value="NZ_RKLP01000004.1"/>
</dbReference>
<gene>
    <name evidence="2" type="ORF">EGT67_08960</name>
</gene>
<evidence type="ECO:0000313" key="2">
    <source>
        <dbReference type="EMBL" id="RVW09600.1"/>
    </source>
</evidence>
<name>A0A438BF06_9NOCA</name>
<comment type="caution">
    <text evidence="2">The sequence shown here is derived from an EMBL/GenBank/DDBJ whole genome shotgun (WGS) entry which is preliminary data.</text>
</comment>